<sequence length="158" mass="18570">MLGNKILIPVRVDVEKFDRNINFGLWQIQIKDLLIQSRLHKILKGKEAYKGKNSEKSNISDEDKDDLDERAVNTIRMFLAKNILINVLRITTTKDLWRKLGELYQAKRISNRVYLKEQFYTLRMNEDTKISEYLNILNGIISELETIGVKIENEDKTL</sequence>
<comment type="caution">
    <text evidence="1">The sequence shown here is derived from an EMBL/GenBank/DDBJ whole genome shotgun (WGS) entry which is preliminary data.</text>
</comment>
<dbReference type="Proteomes" id="UP000237105">
    <property type="component" value="Unassembled WGS sequence"/>
</dbReference>
<dbReference type="EMBL" id="JXTB01000052">
    <property type="protein sequence ID" value="PON70119.1"/>
    <property type="molecule type" value="Genomic_DNA"/>
</dbReference>
<gene>
    <name evidence="1" type="ORF">PanWU01x14_082940</name>
</gene>
<dbReference type="AlphaFoldDB" id="A0A2P5DA11"/>
<name>A0A2P5DA11_PARAD</name>
<proteinExistence type="predicted"/>
<evidence type="ECO:0008006" key="3">
    <source>
        <dbReference type="Google" id="ProtNLM"/>
    </source>
</evidence>
<reference evidence="2" key="1">
    <citation type="submission" date="2016-06" db="EMBL/GenBank/DDBJ databases">
        <title>Parallel loss of symbiosis genes in relatives of nitrogen-fixing non-legume Parasponia.</title>
        <authorList>
            <person name="Van Velzen R."/>
            <person name="Holmer R."/>
            <person name="Bu F."/>
            <person name="Rutten L."/>
            <person name="Van Zeijl A."/>
            <person name="Liu W."/>
            <person name="Santuari L."/>
            <person name="Cao Q."/>
            <person name="Sharma T."/>
            <person name="Shen D."/>
            <person name="Roswanjaya Y."/>
            <person name="Wardhani T."/>
            <person name="Kalhor M.S."/>
            <person name="Jansen J."/>
            <person name="Van den Hoogen J."/>
            <person name="Gungor B."/>
            <person name="Hartog M."/>
            <person name="Hontelez J."/>
            <person name="Verver J."/>
            <person name="Yang W.-C."/>
            <person name="Schijlen E."/>
            <person name="Repin R."/>
            <person name="Schilthuizen M."/>
            <person name="Schranz E."/>
            <person name="Heidstra R."/>
            <person name="Miyata K."/>
            <person name="Fedorova E."/>
            <person name="Kohlen W."/>
            <person name="Bisseling T."/>
            <person name="Smit S."/>
            <person name="Geurts R."/>
        </authorList>
    </citation>
    <scope>NUCLEOTIDE SEQUENCE [LARGE SCALE GENOMIC DNA]</scope>
    <source>
        <strain evidence="2">cv. WU1-14</strain>
    </source>
</reference>
<keyword evidence="2" id="KW-1185">Reference proteome</keyword>
<evidence type="ECO:0000313" key="2">
    <source>
        <dbReference type="Proteomes" id="UP000237105"/>
    </source>
</evidence>
<accession>A0A2P5DA11</accession>
<dbReference type="Pfam" id="PF14223">
    <property type="entry name" value="Retrotran_gag_2"/>
    <property type="match status" value="1"/>
</dbReference>
<organism evidence="1 2">
    <name type="scientific">Parasponia andersonii</name>
    <name type="common">Sponia andersonii</name>
    <dbReference type="NCBI Taxonomy" id="3476"/>
    <lineage>
        <taxon>Eukaryota</taxon>
        <taxon>Viridiplantae</taxon>
        <taxon>Streptophyta</taxon>
        <taxon>Embryophyta</taxon>
        <taxon>Tracheophyta</taxon>
        <taxon>Spermatophyta</taxon>
        <taxon>Magnoliopsida</taxon>
        <taxon>eudicotyledons</taxon>
        <taxon>Gunneridae</taxon>
        <taxon>Pentapetalae</taxon>
        <taxon>rosids</taxon>
        <taxon>fabids</taxon>
        <taxon>Rosales</taxon>
        <taxon>Cannabaceae</taxon>
        <taxon>Parasponia</taxon>
    </lineage>
</organism>
<evidence type="ECO:0000313" key="1">
    <source>
        <dbReference type="EMBL" id="PON70119.1"/>
    </source>
</evidence>
<dbReference type="OrthoDB" id="1750722at2759"/>
<protein>
    <recommendedName>
        <fullName evidence="3">Retrovirus-related Pol polyprotein from transposon TNT 1-94</fullName>
    </recommendedName>
</protein>